<name>X8JT94_9AGAM</name>
<comment type="caution">
    <text evidence="1">The sequence shown here is derived from an EMBL/GenBank/DDBJ whole genome shotgun (WGS) entry which is preliminary data.</text>
</comment>
<gene>
    <name evidence="1" type="ORF">RSOL_472850</name>
</gene>
<sequence>MSFAPSQPSFNSSIQWSRGARAGGPVPLDFPLGWGKGRVFDWYKHMGSTSVASVQLRKEYEEPFRHEFILVSLQGGNYCRLDRRGDPNLPTQTIRANGSDAHDTIYELTDIDGIDSESESLIQLQFNGTIDLSFLLFICFNIRSDPKTQRYTLQRFNCYFFSWTITSVLARHSVIWSTPEQLSAKAQLTETLKKRAVDPIAKHAAKRAMDCVSAVCLSTLQPRLRKVLRKHLRPTGFIPVCVLKQVVSIWMKRNMQPRMEAVMRDVVGSAMTTTLESTIESLLDSRSSVMRTTLSSTLWFDAVREALRKTAQVALRDAIWSLMMKTLKAANEADISVPQPYVPVVTTPPQDPSLVDLAIQPTLAPPNQLLCLPVTTTFKPGSGEWGAFLISFL</sequence>
<evidence type="ECO:0000313" key="1">
    <source>
        <dbReference type="EMBL" id="EUC66208.1"/>
    </source>
</evidence>
<organism evidence="1 2">
    <name type="scientific">Rhizoctonia solani AG-3 Rhs1AP</name>
    <dbReference type="NCBI Taxonomy" id="1086054"/>
    <lineage>
        <taxon>Eukaryota</taxon>
        <taxon>Fungi</taxon>
        <taxon>Dikarya</taxon>
        <taxon>Basidiomycota</taxon>
        <taxon>Agaricomycotina</taxon>
        <taxon>Agaricomycetes</taxon>
        <taxon>Cantharellales</taxon>
        <taxon>Ceratobasidiaceae</taxon>
        <taxon>Rhizoctonia</taxon>
    </lineage>
</organism>
<dbReference type="AlphaFoldDB" id="X8JT94"/>
<accession>X8JT94</accession>
<dbReference type="OrthoDB" id="3269726at2759"/>
<proteinExistence type="predicted"/>
<dbReference type="Proteomes" id="UP000030108">
    <property type="component" value="Unassembled WGS sequence"/>
</dbReference>
<reference evidence="2" key="1">
    <citation type="journal article" date="2014" name="Genome Announc.">
        <title>Draft genome sequence of the plant-pathogenic soil fungus Rhizoctonia solani anastomosis group 3 strain Rhs1AP.</title>
        <authorList>
            <person name="Cubeta M.A."/>
            <person name="Thomas E."/>
            <person name="Dean R.A."/>
            <person name="Jabaji S."/>
            <person name="Neate S.M."/>
            <person name="Tavantzis S."/>
            <person name="Toda T."/>
            <person name="Vilgalys R."/>
            <person name="Bharathan N."/>
            <person name="Fedorova-Abrams N."/>
            <person name="Pakala S.B."/>
            <person name="Pakala S.M."/>
            <person name="Zafar N."/>
            <person name="Joardar V."/>
            <person name="Losada L."/>
            <person name="Nierman W.C."/>
        </authorList>
    </citation>
    <scope>NUCLEOTIDE SEQUENCE [LARGE SCALE GENOMIC DNA]</scope>
    <source>
        <strain evidence="2">AG-3</strain>
    </source>
</reference>
<protein>
    <submittedName>
        <fullName evidence="1">Uncharacterized protein</fullName>
    </submittedName>
</protein>
<dbReference type="EMBL" id="JATN01000309">
    <property type="protein sequence ID" value="EUC66208.1"/>
    <property type="molecule type" value="Genomic_DNA"/>
</dbReference>
<evidence type="ECO:0000313" key="2">
    <source>
        <dbReference type="Proteomes" id="UP000030108"/>
    </source>
</evidence>